<reference evidence="1 2" key="1">
    <citation type="submission" date="2019-05" db="EMBL/GenBank/DDBJ databases">
        <title>Another draft genome of Portunus trituberculatus and its Hox gene families provides insights of decapod evolution.</title>
        <authorList>
            <person name="Jeong J.-H."/>
            <person name="Song I."/>
            <person name="Kim S."/>
            <person name="Choi T."/>
            <person name="Kim D."/>
            <person name="Ryu S."/>
            <person name="Kim W."/>
        </authorList>
    </citation>
    <scope>NUCLEOTIDE SEQUENCE [LARGE SCALE GENOMIC DNA]</scope>
    <source>
        <tissue evidence="1">Muscle</tissue>
    </source>
</reference>
<dbReference type="Proteomes" id="UP000324222">
    <property type="component" value="Unassembled WGS sequence"/>
</dbReference>
<dbReference type="AlphaFoldDB" id="A0A5B7GQW1"/>
<name>A0A5B7GQW1_PORTR</name>
<gene>
    <name evidence="1" type="ORF">E2C01_054002</name>
</gene>
<proteinExistence type="predicted"/>
<organism evidence="1 2">
    <name type="scientific">Portunus trituberculatus</name>
    <name type="common">Swimming crab</name>
    <name type="synonym">Neptunus trituberculatus</name>
    <dbReference type="NCBI Taxonomy" id="210409"/>
    <lineage>
        <taxon>Eukaryota</taxon>
        <taxon>Metazoa</taxon>
        <taxon>Ecdysozoa</taxon>
        <taxon>Arthropoda</taxon>
        <taxon>Crustacea</taxon>
        <taxon>Multicrustacea</taxon>
        <taxon>Malacostraca</taxon>
        <taxon>Eumalacostraca</taxon>
        <taxon>Eucarida</taxon>
        <taxon>Decapoda</taxon>
        <taxon>Pleocyemata</taxon>
        <taxon>Brachyura</taxon>
        <taxon>Eubrachyura</taxon>
        <taxon>Portunoidea</taxon>
        <taxon>Portunidae</taxon>
        <taxon>Portuninae</taxon>
        <taxon>Portunus</taxon>
    </lineage>
</organism>
<evidence type="ECO:0000313" key="1">
    <source>
        <dbReference type="EMBL" id="MPC59969.1"/>
    </source>
</evidence>
<protein>
    <submittedName>
        <fullName evidence="1">Uncharacterized protein</fullName>
    </submittedName>
</protein>
<accession>A0A5B7GQW1</accession>
<sequence length="76" mass="7450">MLRLELGGAWRGAQGGVVGGSGGRGSLDTGGARLDGTVARVGTGEVRLDGTVARVGTGEARLDGTVARVGTGEARD</sequence>
<comment type="caution">
    <text evidence="1">The sequence shown here is derived from an EMBL/GenBank/DDBJ whole genome shotgun (WGS) entry which is preliminary data.</text>
</comment>
<dbReference type="EMBL" id="VSRR010017041">
    <property type="protein sequence ID" value="MPC59969.1"/>
    <property type="molecule type" value="Genomic_DNA"/>
</dbReference>
<keyword evidence="2" id="KW-1185">Reference proteome</keyword>
<evidence type="ECO:0000313" key="2">
    <source>
        <dbReference type="Proteomes" id="UP000324222"/>
    </source>
</evidence>